<evidence type="ECO:0000256" key="5">
    <source>
        <dbReference type="ARBA" id="ARBA00022741"/>
    </source>
</evidence>
<dbReference type="PROSITE" id="PS51383">
    <property type="entry name" value="YJEF_C_3"/>
    <property type="match status" value="1"/>
</dbReference>
<comment type="function">
    <text evidence="10">Bifunctional enzyme that catalyzes the epimerization of the S- and R-forms of NAD(P)HX and the dehydration of the S-form of NAD(P)HX at the expense of ADP, which is converted to AMP. This allows the repair of both epimers of NAD(P)HX, a damaged form of NAD(P)H that is a result of enzymatic or heat-dependent hydration.</text>
</comment>
<dbReference type="InterPro" id="IPR000631">
    <property type="entry name" value="CARKD"/>
</dbReference>
<evidence type="ECO:0000256" key="1">
    <source>
        <dbReference type="ARBA" id="ARBA00001958"/>
    </source>
</evidence>
<evidence type="ECO:0000256" key="8">
    <source>
        <dbReference type="ARBA" id="ARBA00023027"/>
    </source>
</evidence>
<dbReference type="AlphaFoldDB" id="A0A3B0R3U6"/>
<dbReference type="NCBIfam" id="TIGR00196">
    <property type="entry name" value="yjeF_cterm"/>
    <property type="match status" value="1"/>
</dbReference>
<keyword evidence="7" id="KW-0521">NADP</keyword>
<dbReference type="InterPro" id="IPR029056">
    <property type="entry name" value="Ribokinase-like"/>
</dbReference>
<dbReference type="SUPFAM" id="SSF53613">
    <property type="entry name" value="Ribokinase-like"/>
    <property type="match status" value="1"/>
</dbReference>
<dbReference type="EC" id="4.2.1.136" evidence="4"/>
<evidence type="ECO:0000259" key="14">
    <source>
        <dbReference type="PROSITE" id="PS51383"/>
    </source>
</evidence>
<evidence type="ECO:0000313" key="16">
    <source>
        <dbReference type="EMBL" id="VAV86969.1"/>
    </source>
</evidence>
<feature type="domain" description="YjeF N-terminal" evidence="15">
    <location>
        <begin position="1"/>
        <end position="73"/>
    </location>
</feature>
<dbReference type="EMBL" id="UOEC01000016">
    <property type="protein sequence ID" value="VAV86969.1"/>
    <property type="molecule type" value="Genomic_DNA"/>
</dbReference>
<evidence type="ECO:0000256" key="12">
    <source>
        <dbReference type="ARBA" id="ARBA00048238"/>
    </source>
</evidence>
<evidence type="ECO:0000256" key="9">
    <source>
        <dbReference type="ARBA" id="ARBA00023239"/>
    </source>
</evidence>
<gene>
    <name evidence="16" type="ORF">MNBD_ALPHA08-1307</name>
</gene>
<evidence type="ECO:0000256" key="6">
    <source>
        <dbReference type="ARBA" id="ARBA00022840"/>
    </source>
</evidence>
<evidence type="ECO:0000256" key="3">
    <source>
        <dbReference type="ARBA" id="ARBA00009524"/>
    </source>
</evidence>
<evidence type="ECO:0000256" key="10">
    <source>
        <dbReference type="ARBA" id="ARBA00025153"/>
    </source>
</evidence>
<keyword evidence="9 16" id="KW-0456">Lyase</keyword>
<keyword evidence="5" id="KW-0547">Nucleotide-binding</keyword>
<dbReference type="PROSITE" id="PS01050">
    <property type="entry name" value="YJEF_C_2"/>
    <property type="match status" value="1"/>
</dbReference>
<dbReference type="HAMAP" id="MF_01965">
    <property type="entry name" value="NADHX_dehydratase"/>
    <property type="match status" value="1"/>
</dbReference>
<dbReference type="Gene3D" id="3.40.1190.20">
    <property type="match status" value="1"/>
</dbReference>
<dbReference type="GO" id="GO:0005524">
    <property type="term" value="F:ATP binding"/>
    <property type="evidence" value="ECO:0007669"/>
    <property type="project" value="UniProtKB-KW"/>
</dbReference>
<dbReference type="PANTHER" id="PTHR12592">
    <property type="entry name" value="ATP-DEPENDENT (S)-NAD(P)H-HYDRATE DEHYDRATASE FAMILY MEMBER"/>
    <property type="match status" value="1"/>
</dbReference>
<evidence type="ECO:0000256" key="7">
    <source>
        <dbReference type="ARBA" id="ARBA00022857"/>
    </source>
</evidence>
<dbReference type="GO" id="GO:0052855">
    <property type="term" value="F:ADP-dependent NAD(P)H-hydrate dehydratase activity"/>
    <property type="evidence" value="ECO:0007669"/>
    <property type="project" value="UniProtKB-EC"/>
</dbReference>
<dbReference type="GO" id="GO:0110051">
    <property type="term" value="P:metabolite repair"/>
    <property type="evidence" value="ECO:0007669"/>
    <property type="project" value="TreeGrafter"/>
</dbReference>
<feature type="non-terminal residue" evidence="16">
    <location>
        <position position="1"/>
    </location>
</feature>
<keyword evidence="6" id="KW-0067">ATP-binding</keyword>
<dbReference type="CDD" id="cd01171">
    <property type="entry name" value="YXKO-related"/>
    <property type="match status" value="1"/>
</dbReference>
<proteinExistence type="inferred from homology"/>
<protein>
    <recommendedName>
        <fullName evidence="4">ADP-dependent NAD(P)H-hydrate dehydratase</fullName>
        <ecNumber evidence="4">4.2.1.136</ecNumber>
    </recommendedName>
    <alternativeName>
        <fullName evidence="11">Nicotinamide nucleotide repair protein</fullName>
    </alternativeName>
</protein>
<dbReference type="InterPro" id="IPR004443">
    <property type="entry name" value="YjeF_N_dom"/>
</dbReference>
<name>A0A3B0R3U6_9ZZZZ</name>
<sequence length="356" mass="37028">WVADINVSDFPVLSIDVPSGIDGNSGAVRGCAIRADHTVTFFHRKVGHLLMPGKAHCGKLTVKDIGIPGDVLKSILPQCFANEPGQELRRRANGNVEQHKYTRGHVLALTGGQGKTGAGRLAARGALRAGAGLVSVACPADALAENAAQLTAIMIRVISGASELQTLLQDKRLNSVVVGPGLGVGRQTRRWLDVILKSGARTVIDADGLTSFADNGNTADLFGAIKALPERDVVLTPHQGEFDRLFGNIKGNKLEQAREAAILSGAVIVLKGPDTVIADPNGLATINNNAPPNLATAGSGDVLAGIIAGLLGQDMSGFHAACAGVWMHGRAAALFGPGLIAEDLPEMLPKVWTELL</sequence>
<dbReference type="InterPro" id="IPR036652">
    <property type="entry name" value="YjeF_N_dom_sf"/>
</dbReference>
<comment type="similarity">
    <text evidence="2">In the N-terminal section; belongs to the NnrE/AIBP family.</text>
</comment>
<keyword evidence="8" id="KW-0520">NAD</keyword>
<comment type="similarity">
    <text evidence="3">In the C-terminal section; belongs to the NnrD/CARKD family.</text>
</comment>
<comment type="cofactor">
    <cofactor evidence="1">
        <name>K(+)</name>
        <dbReference type="ChEBI" id="CHEBI:29103"/>
    </cofactor>
</comment>
<comment type="catalytic activity">
    <reaction evidence="12">
        <text>(6S)-NADHX + ADP = AMP + phosphate + NADH + H(+)</text>
        <dbReference type="Rhea" id="RHEA:32223"/>
        <dbReference type="ChEBI" id="CHEBI:15378"/>
        <dbReference type="ChEBI" id="CHEBI:43474"/>
        <dbReference type="ChEBI" id="CHEBI:57945"/>
        <dbReference type="ChEBI" id="CHEBI:64074"/>
        <dbReference type="ChEBI" id="CHEBI:456215"/>
        <dbReference type="ChEBI" id="CHEBI:456216"/>
        <dbReference type="EC" id="4.2.1.136"/>
    </reaction>
</comment>
<evidence type="ECO:0000256" key="4">
    <source>
        <dbReference type="ARBA" id="ARBA00013129"/>
    </source>
</evidence>
<reference evidence="16" key="1">
    <citation type="submission" date="2018-06" db="EMBL/GenBank/DDBJ databases">
        <authorList>
            <person name="Zhirakovskaya E."/>
        </authorList>
    </citation>
    <scope>NUCLEOTIDE SEQUENCE</scope>
</reference>
<dbReference type="Pfam" id="PF03853">
    <property type="entry name" value="YjeF_N"/>
    <property type="match status" value="1"/>
</dbReference>
<comment type="catalytic activity">
    <reaction evidence="13">
        <text>(6S)-NADPHX + ADP = AMP + phosphate + NADPH + H(+)</text>
        <dbReference type="Rhea" id="RHEA:32235"/>
        <dbReference type="ChEBI" id="CHEBI:15378"/>
        <dbReference type="ChEBI" id="CHEBI:43474"/>
        <dbReference type="ChEBI" id="CHEBI:57783"/>
        <dbReference type="ChEBI" id="CHEBI:64076"/>
        <dbReference type="ChEBI" id="CHEBI:456215"/>
        <dbReference type="ChEBI" id="CHEBI:456216"/>
        <dbReference type="EC" id="4.2.1.136"/>
    </reaction>
</comment>
<dbReference type="GO" id="GO:0052856">
    <property type="term" value="F:NAD(P)HX epimerase activity"/>
    <property type="evidence" value="ECO:0007669"/>
    <property type="project" value="TreeGrafter"/>
</dbReference>
<evidence type="ECO:0000259" key="15">
    <source>
        <dbReference type="PROSITE" id="PS51385"/>
    </source>
</evidence>
<keyword evidence="16" id="KW-0413">Isomerase</keyword>
<dbReference type="Gene3D" id="3.40.50.10260">
    <property type="entry name" value="YjeF N-terminal domain"/>
    <property type="match status" value="1"/>
</dbReference>
<dbReference type="Pfam" id="PF01256">
    <property type="entry name" value="Carb_kinase"/>
    <property type="match status" value="1"/>
</dbReference>
<dbReference type="InterPro" id="IPR017953">
    <property type="entry name" value="Carbohydrate_kinase_pred_CS"/>
</dbReference>
<evidence type="ECO:0000256" key="11">
    <source>
        <dbReference type="ARBA" id="ARBA00032624"/>
    </source>
</evidence>
<dbReference type="SUPFAM" id="SSF64153">
    <property type="entry name" value="YjeF N-terminal domain-like"/>
    <property type="match status" value="1"/>
</dbReference>
<dbReference type="PROSITE" id="PS51385">
    <property type="entry name" value="YJEF_N"/>
    <property type="match status" value="1"/>
</dbReference>
<feature type="domain" description="YjeF C-terminal" evidence="14">
    <location>
        <begin position="83"/>
        <end position="355"/>
    </location>
</feature>
<evidence type="ECO:0000256" key="13">
    <source>
        <dbReference type="ARBA" id="ARBA00049209"/>
    </source>
</evidence>
<dbReference type="PANTHER" id="PTHR12592:SF0">
    <property type="entry name" value="ATP-DEPENDENT (S)-NAD(P)H-HYDRATE DEHYDRATASE"/>
    <property type="match status" value="1"/>
</dbReference>
<evidence type="ECO:0000256" key="2">
    <source>
        <dbReference type="ARBA" id="ARBA00006001"/>
    </source>
</evidence>
<organism evidence="16">
    <name type="scientific">hydrothermal vent metagenome</name>
    <dbReference type="NCBI Taxonomy" id="652676"/>
    <lineage>
        <taxon>unclassified sequences</taxon>
        <taxon>metagenomes</taxon>
        <taxon>ecological metagenomes</taxon>
    </lineage>
</organism>
<accession>A0A3B0R3U6</accession>